<dbReference type="AlphaFoldDB" id="A0A7R9LAQ3"/>
<sequence length="143" mass="16550">MYIRDQIEFLEAVVKSLSNYEYGGTILKNFSHWSSMIAESAKIKYLKKDDIYTDTSFVGMQLGNSVSDKKLKEVCNNFASAYENIAQAKRTMNEKLSDIIQELGLLKKKSKQIDMQRKTVSDTRYDLEEMQQDNIHKDDTKSN</sequence>
<evidence type="ECO:0000256" key="1">
    <source>
        <dbReference type="SAM" id="MobiDB-lite"/>
    </source>
</evidence>
<gene>
    <name evidence="2" type="ORF">OSB1V03_LOCUS17277</name>
</gene>
<dbReference type="OrthoDB" id="2191916at2759"/>
<evidence type="ECO:0000313" key="2">
    <source>
        <dbReference type="EMBL" id="CAD7638195.1"/>
    </source>
</evidence>
<feature type="region of interest" description="Disordered" evidence="1">
    <location>
        <begin position="124"/>
        <end position="143"/>
    </location>
</feature>
<reference evidence="2" key="1">
    <citation type="submission" date="2020-11" db="EMBL/GenBank/DDBJ databases">
        <authorList>
            <person name="Tran Van P."/>
        </authorList>
    </citation>
    <scope>NUCLEOTIDE SEQUENCE</scope>
</reference>
<keyword evidence="3" id="KW-1185">Reference proteome</keyword>
<organism evidence="2">
    <name type="scientific">Medioppia subpectinata</name>
    <dbReference type="NCBI Taxonomy" id="1979941"/>
    <lineage>
        <taxon>Eukaryota</taxon>
        <taxon>Metazoa</taxon>
        <taxon>Ecdysozoa</taxon>
        <taxon>Arthropoda</taxon>
        <taxon>Chelicerata</taxon>
        <taxon>Arachnida</taxon>
        <taxon>Acari</taxon>
        <taxon>Acariformes</taxon>
        <taxon>Sarcoptiformes</taxon>
        <taxon>Oribatida</taxon>
        <taxon>Brachypylina</taxon>
        <taxon>Oppioidea</taxon>
        <taxon>Oppiidae</taxon>
        <taxon>Medioppia</taxon>
    </lineage>
</organism>
<accession>A0A7R9LAQ3</accession>
<protein>
    <submittedName>
        <fullName evidence="2">Uncharacterized protein</fullName>
    </submittedName>
</protein>
<proteinExistence type="predicted"/>
<dbReference type="EMBL" id="OC875107">
    <property type="protein sequence ID" value="CAD7638195.1"/>
    <property type="molecule type" value="Genomic_DNA"/>
</dbReference>
<dbReference type="Proteomes" id="UP000759131">
    <property type="component" value="Unassembled WGS sequence"/>
</dbReference>
<evidence type="ECO:0000313" key="3">
    <source>
        <dbReference type="Proteomes" id="UP000759131"/>
    </source>
</evidence>
<name>A0A7R9LAQ3_9ACAR</name>
<dbReference type="EMBL" id="CAJPIZ010020532">
    <property type="protein sequence ID" value="CAG2117324.1"/>
    <property type="molecule type" value="Genomic_DNA"/>
</dbReference>
<feature type="compositionally biased region" description="Basic and acidic residues" evidence="1">
    <location>
        <begin position="134"/>
        <end position="143"/>
    </location>
</feature>